<keyword evidence="12" id="KW-0902">Two-component regulatory system</keyword>
<dbReference type="InterPro" id="IPR036890">
    <property type="entry name" value="HATPase_C_sf"/>
</dbReference>
<dbReference type="PROSITE" id="PS50885">
    <property type="entry name" value="HAMP"/>
    <property type="match status" value="1"/>
</dbReference>
<keyword evidence="18" id="KW-1185">Reference proteome</keyword>
<keyword evidence="9" id="KW-0418">Kinase</keyword>
<dbReference type="Gene3D" id="3.30.565.10">
    <property type="entry name" value="Histidine kinase-like ATPase, C-terminal domain"/>
    <property type="match status" value="1"/>
</dbReference>
<protein>
    <recommendedName>
        <fullName evidence="3">histidine kinase</fullName>
        <ecNumber evidence="3">2.7.13.3</ecNumber>
    </recommendedName>
</protein>
<dbReference type="FunFam" id="1.10.287.130:FF:000001">
    <property type="entry name" value="Two-component sensor histidine kinase"/>
    <property type="match status" value="1"/>
</dbReference>
<dbReference type="InterPro" id="IPR004358">
    <property type="entry name" value="Sig_transdc_His_kin-like_C"/>
</dbReference>
<keyword evidence="5" id="KW-0597">Phosphoprotein</keyword>
<dbReference type="InterPro" id="IPR050398">
    <property type="entry name" value="HssS/ArlS-like"/>
</dbReference>
<evidence type="ECO:0000259" key="16">
    <source>
        <dbReference type="PROSITE" id="PS50885"/>
    </source>
</evidence>
<accession>A0AA36Y4M8</accession>
<dbReference type="InterPro" id="IPR003594">
    <property type="entry name" value="HATPase_dom"/>
</dbReference>
<dbReference type="SMART" id="SM00388">
    <property type="entry name" value="HisKA"/>
    <property type="match status" value="1"/>
</dbReference>
<evidence type="ECO:0000256" key="2">
    <source>
        <dbReference type="ARBA" id="ARBA00004651"/>
    </source>
</evidence>
<evidence type="ECO:0000256" key="1">
    <source>
        <dbReference type="ARBA" id="ARBA00000085"/>
    </source>
</evidence>
<keyword evidence="6" id="KW-0808">Transferase</keyword>
<gene>
    <name evidence="17" type="ORF">HMPREF9623_01312</name>
</gene>
<proteinExistence type="predicted"/>
<evidence type="ECO:0000256" key="14">
    <source>
        <dbReference type="SAM" id="Phobius"/>
    </source>
</evidence>
<dbReference type="InterPro" id="IPR005467">
    <property type="entry name" value="His_kinase_dom"/>
</dbReference>
<evidence type="ECO:0000256" key="6">
    <source>
        <dbReference type="ARBA" id="ARBA00022679"/>
    </source>
</evidence>
<dbReference type="SUPFAM" id="SSF158472">
    <property type="entry name" value="HAMP domain-like"/>
    <property type="match status" value="1"/>
</dbReference>
<keyword evidence="4" id="KW-1003">Cell membrane</keyword>
<evidence type="ECO:0000313" key="17">
    <source>
        <dbReference type="EMBL" id="EHO16613.1"/>
    </source>
</evidence>
<keyword evidence="11 14" id="KW-1133">Transmembrane helix</keyword>
<dbReference type="PANTHER" id="PTHR45528:SF1">
    <property type="entry name" value="SENSOR HISTIDINE KINASE CPXA"/>
    <property type="match status" value="1"/>
</dbReference>
<dbReference type="RefSeq" id="WP_009533145.1">
    <property type="nucleotide sequence ID" value="NZ_JH590863.1"/>
</dbReference>
<dbReference type="Pfam" id="PF02518">
    <property type="entry name" value="HATPase_c"/>
    <property type="match status" value="1"/>
</dbReference>
<comment type="catalytic activity">
    <reaction evidence="1">
        <text>ATP + protein L-histidine = ADP + protein N-phospho-L-histidine.</text>
        <dbReference type="EC" id="2.7.13.3"/>
    </reaction>
</comment>
<feature type="transmembrane region" description="Helical" evidence="14">
    <location>
        <begin position="172"/>
        <end position="195"/>
    </location>
</feature>
<dbReference type="InterPro" id="IPR003661">
    <property type="entry name" value="HisK_dim/P_dom"/>
</dbReference>
<comment type="subcellular location">
    <subcellularLocation>
        <location evidence="2">Cell membrane</location>
        <topology evidence="2">Multi-pass membrane protein</topology>
    </subcellularLocation>
</comment>
<dbReference type="GO" id="GO:0005524">
    <property type="term" value="F:ATP binding"/>
    <property type="evidence" value="ECO:0007669"/>
    <property type="project" value="UniProtKB-KW"/>
</dbReference>
<evidence type="ECO:0000259" key="15">
    <source>
        <dbReference type="PROSITE" id="PS50109"/>
    </source>
</evidence>
<dbReference type="SUPFAM" id="SSF55874">
    <property type="entry name" value="ATPase domain of HSP90 chaperone/DNA topoisomerase II/histidine kinase"/>
    <property type="match status" value="1"/>
</dbReference>
<feature type="domain" description="Histidine kinase" evidence="15">
    <location>
        <begin position="253"/>
        <end position="469"/>
    </location>
</feature>
<dbReference type="Proteomes" id="UP000018466">
    <property type="component" value="Unassembled WGS sequence"/>
</dbReference>
<reference evidence="17 18" key="1">
    <citation type="submission" date="2011-10" db="EMBL/GenBank/DDBJ databases">
        <title>The Genome Sequence of Lachnospiraceae bacterium ACC2.</title>
        <authorList>
            <consortium name="The Broad Institute Genome Sequencing Platform"/>
            <person name="Earl A."/>
            <person name="Ward D."/>
            <person name="Feldgarden M."/>
            <person name="Gevers D."/>
            <person name="Sizova M."/>
            <person name="Hazen A."/>
            <person name="Epstein S."/>
            <person name="Young S.K."/>
            <person name="Zeng Q."/>
            <person name="Gargeya S."/>
            <person name="Fitzgerald M."/>
            <person name="Haas B."/>
            <person name="Abouelleil A."/>
            <person name="Alvarado L."/>
            <person name="Arachchi H.M."/>
            <person name="Berlin A."/>
            <person name="Brown A."/>
            <person name="Chapman S.B."/>
            <person name="Chen Z."/>
            <person name="Dunbar C."/>
            <person name="Freedman E."/>
            <person name="Gearin G."/>
            <person name="Goldberg J."/>
            <person name="Griggs A."/>
            <person name="Gujja S."/>
            <person name="Heiman D."/>
            <person name="Howarth C."/>
            <person name="Larson L."/>
            <person name="Lui A."/>
            <person name="MacDonald P.J.P."/>
            <person name="Montmayeur A."/>
            <person name="Murphy C."/>
            <person name="Neiman D."/>
            <person name="Pearson M."/>
            <person name="Priest M."/>
            <person name="Roberts A."/>
            <person name="Saif S."/>
            <person name="Shea T."/>
            <person name="Shenoy N."/>
            <person name="Sisk P."/>
            <person name="Stolte C."/>
            <person name="Sykes S."/>
            <person name="Wortman J."/>
            <person name="Nusbaum C."/>
            <person name="Birren B."/>
        </authorList>
    </citation>
    <scope>NUCLEOTIDE SEQUENCE [LARGE SCALE GENOMIC DNA]</scope>
    <source>
        <strain evidence="17 18">ACC2</strain>
    </source>
</reference>
<evidence type="ECO:0000256" key="4">
    <source>
        <dbReference type="ARBA" id="ARBA00022475"/>
    </source>
</evidence>
<dbReference type="SUPFAM" id="SSF47384">
    <property type="entry name" value="Homodimeric domain of signal transducing histidine kinase"/>
    <property type="match status" value="1"/>
</dbReference>
<evidence type="ECO:0000256" key="9">
    <source>
        <dbReference type="ARBA" id="ARBA00022777"/>
    </source>
</evidence>
<keyword evidence="10" id="KW-0067">ATP-binding</keyword>
<name>A0AA36Y4M8_9FIRM</name>
<dbReference type="Pfam" id="PF00512">
    <property type="entry name" value="HisKA"/>
    <property type="match status" value="1"/>
</dbReference>
<keyword evidence="8" id="KW-0547">Nucleotide-binding</keyword>
<dbReference type="CDD" id="cd00075">
    <property type="entry name" value="HATPase"/>
    <property type="match status" value="1"/>
</dbReference>
<dbReference type="InterPro" id="IPR036097">
    <property type="entry name" value="HisK_dim/P_sf"/>
</dbReference>
<dbReference type="EMBL" id="AGEL01000007">
    <property type="protein sequence ID" value="EHO16613.1"/>
    <property type="molecule type" value="Genomic_DNA"/>
</dbReference>
<dbReference type="PANTHER" id="PTHR45528">
    <property type="entry name" value="SENSOR HISTIDINE KINASE CPXA"/>
    <property type="match status" value="1"/>
</dbReference>
<sequence>MMKFIRRSLYLKFLLGYLLFGVAGFLAVSTLSARLTENYLIKSRARTLYDEANLIAAAYSGVYDGKALPLQSAYPQLEAVSTFLRAEIWIMDKNGAIVIDSAHSWDGRTIPDFDPTATGNRSYTVGSYFGSFPETVLSVSAPITGNYRTYGYVVIHLRMNYVREDAMQILNLVYISYGIVFLLSLTFLFIFHFAVYRPLAAITEGARQFADGNLTHRIPVRAEDEMGYLATTMNGMAEKLARLEEDERRFIANVSHDFRSPLTSIKGFSEAILDGTIPPEQREKYMRRVIAESERLSKLTENMLRLNTLNPGQTLHRSVFELNALIRATVESFEPQCKAKHIHISLLFAEEQSFVYADALRIQQVLYNLTDNAIKFSPENSEIEIACTERRSRMEISVSDSGIGIPDEDLSRIFDRFFKGDRSRGKDKMGAGLGLAIAREVMLAHGESLEATQRTEGGSRFVFTLPKADEKNLRH</sequence>
<keyword evidence="13 14" id="KW-0472">Membrane</keyword>
<dbReference type="AlphaFoldDB" id="A0AA36Y4M8"/>
<dbReference type="Gene3D" id="6.10.340.10">
    <property type="match status" value="1"/>
</dbReference>
<evidence type="ECO:0000256" key="12">
    <source>
        <dbReference type="ARBA" id="ARBA00023012"/>
    </source>
</evidence>
<evidence type="ECO:0000256" key="11">
    <source>
        <dbReference type="ARBA" id="ARBA00022989"/>
    </source>
</evidence>
<dbReference type="GO" id="GO:0000155">
    <property type="term" value="F:phosphorelay sensor kinase activity"/>
    <property type="evidence" value="ECO:0007669"/>
    <property type="project" value="InterPro"/>
</dbReference>
<evidence type="ECO:0000256" key="3">
    <source>
        <dbReference type="ARBA" id="ARBA00012438"/>
    </source>
</evidence>
<dbReference type="SMART" id="SM00387">
    <property type="entry name" value="HATPase_c"/>
    <property type="match status" value="1"/>
</dbReference>
<dbReference type="PROSITE" id="PS50109">
    <property type="entry name" value="HIS_KIN"/>
    <property type="match status" value="1"/>
</dbReference>
<dbReference type="SMART" id="SM00304">
    <property type="entry name" value="HAMP"/>
    <property type="match status" value="1"/>
</dbReference>
<evidence type="ECO:0000256" key="7">
    <source>
        <dbReference type="ARBA" id="ARBA00022692"/>
    </source>
</evidence>
<dbReference type="GO" id="GO:0005886">
    <property type="term" value="C:plasma membrane"/>
    <property type="evidence" value="ECO:0007669"/>
    <property type="project" value="UniProtKB-SubCell"/>
</dbReference>
<dbReference type="Gene3D" id="1.10.287.130">
    <property type="match status" value="1"/>
</dbReference>
<keyword evidence="7 14" id="KW-0812">Transmembrane</keyword>
<dbReference type="PRINTS" id="PR00344">
    <property type="entry name" value="BCTRLSENSOR"/>
</dbReference>
<dbReference type="GeneID" id="86941066"/>
<feature type="domain" description="HAMP" evidence="16">
    <location>
        <begin position="197"/>
        <end position="245"/>
    </location>
</feature>
<organism evidence="17 18">
    <name type="scientific">Stomatobaculum longum</name>
    <dbReference type="NCBI Taxonomy" id="796942"/>
    <lineage>
        <taxon>Bacteria</taxon>
        <taxon>Bacillati</taxon>
        <taxon>Bacillota</taxon>
        <taxon>Clostridia</taxon>
        <taxon>Lachnospirales</taxon>
        <taxon>Lachnospiraceae</taxon>
        <taxon>Stomatobaculum</taxon>
    </lineage>
</organism>
<comment type="caution">
    <text evidence="17">The sequence shown here is derived from an EMBL/GenBank/DDBJ whole genome shotgun (WGS) entry which is preliminary data.</text>
</comment>
<dbReference type="FunFam" id="3.30.565.10:FF:000006">
    <property type="entry name" value="Sensor histidine kinase WalK"/>
    <property type="match status" value="1"/>
</dbReference>
<dbReference type="CDD" id="cd06225">
    <property type="entry name" value="HAMP"/>
    <property type="match status" value="1"/>
</dbReference>
<dbReference type="EC" id="2.7.13.3" evidence="3"/>
<dbReference type="InterPro" id="IPR003660">
    <property type="entry name" value="HAMP_dom"/>
</dbReference>
<dbReference type="CDD" id="cd00082">
    <property type="entry name" value="HisKA"/>
    <property type="match status" value="1"/>
</dbReference>
<evidence type="ECO:0000256" key="10">
    <source>
        <dbReference type="ARBA" id="ARBA00022840"/>
    </source>
</evidence>
<evidence type="ECO:0000313" key="18">
    <source>
        <dbReference type="Proteomes" id="UP000018466"/>
    </source>
</evidence>
<evidence type="ECO:0000256" key="8">
    <source>
        <dbReference type="ARBA" id="ARBA00022741"/>
    </source>
</evidence>
<dbReference type="Pfam" id="PF00672">
    <property type="entry name" value="HAMP"/>
    <property type="match status" value="1"/>
</dbReference>
<evidence type="ECO:0000256" key="13">
    <source>
        <dbReference type="ARBA" id="ARBA00023136"/>
    </source>
</evidence>
<evidence type="ECO:0000256" key="5">
    <source>
        <dbReference type="ARBA" id="ARBA00022553"/>
    </source>
</evidence>